<feature type="domain" description="Glycosyl transferase family 1" evidence="1">
    <location>
        <begin position="171"/>
        <end position="316"/>
    </location>
</feature>
<proteinExistence type="predicted"/>
<evidence type="ECO:0000313" key="3">
    <source>
        <dbReference type="EMBL" id="KAA0259003.1"/>
    </source>
</evidence>
<accession>A0A5A8F6F3</accession>
<dbReference type="InterPro" id="IPR001296">
    <property type="entry name" value="Glyco_trans_1"/>
</dbReference>
<dbReference type="OrthoDB" id="9790710at2"/>
<dbReference type="EMBL" id="VFJB01000003">
    <property type="protein sequence ID" value="KAA0259003.1"/>
    <property type="molecule type" value="Genomic_DNA"/>
</dbReference>
<evidence type="ECO:0000259" key="2">
    <source>
        <dbReference type="Pfam" id="PF13439"/>
    </source>
</evidence>
<sequence>MNIAFITSTHRWGGVKTWMLEFGNELNKLGHSCYYFASDKNFIKKARENYHISHIIKFGADYNIFAVKAFYSYFRKYKIDIIICNIYKEIRTAGIAAKLLAIPVIHRVGLVGDLKNKIDVIINHKLIVDKILVPCKGMKDKLVETFKFIKEQDVEYVYNGKIPYEKRSIMKTDPVRFVITSKVEETKGHKDLFEALLKLDKEFNINFLCDIYGEGELEGWLDEQIKKYKLDSKIRLKGFSLGLGEILPNYHFGILTSYSEGFPNVVLEYLAAGLPVISTNIACIPELIEESKNGFLYFPGNIDQLTKLLHKCCLMEKNCYKKMSLHAVNSIEKKFNLKKNAKLLSVFLEKIVRGE</sequence>
<dbReference type="AlphaFoldDB" id="A0A5A8F6F3"/>
<keyword evidence="3" id="KW-0808">Transferase</keyword>
<dbReference type="PANTHER" id="PTHR12526:SF630">
    <property type="entry name" value="GLYCOSYLTRANSFERASE"/>
    <property type="match status" value="1"/>
</dbReference>
<name>A0A5A8F6F3_9BACT</name>
<evidence type="ECO:0000313" key="4">
    <source>
        <dbReference type="Proteomes" id="UP000322876"/>
    </source>
</evidence>
<gene>
    <name evidence="3" type="ORF">FHQ18_03370</name>
</gene>
<dbReference type="InterPro" id="IPR028098">
    <property type="entry name" value="Glyco_trans_4-like_N"/>
</dbReference>
<comment type="caution">
    <text evidence="3">The sequence shown here is derived from an EMBL/GenBank/DDBJ whole genome shotgun (WGS) entry which is preliminary data.</text>
</comment>
<keyword evidence="4" id="KW-1185">Reference proteome</keyword>
<evidence type="ECO:0000259" key="1">
    <source>
        <dbReference type="Pfam" id="PF00534"/>
    </source>
</evidence>
<reference evidence="3 4" key="1">
    <citation type="submission" date="2019-06" db="EMBL/GenBank/DDBJ databases">
        <title>Genomic insights into carbon and energy metabolism of Deferribacter autotrophicus revealed new metabolic traits in the phylum Deferribacteres.</title>
        <authorList>
            <person name="Slobodkin A.I."/>
            <person name="Slobodkina G.B."/>
            <person name="Allioux M."/>
            <person name="Alain K."/>
            <person name="Jebbar M."/>
            <person name="Shadrin V."/>
            <person name="Kublanov I.V."/>
            <person name="Toshchakov S.V."/>
            <person name="Bonch-Osmolovskaya E.A."/>
        </authorList>
    </citation>
    <scope>NUCLEOTIDE SEQUENCE [LARGE SCALE GENOMIC DNA]</scope>
    <source>
        <strain evidence="3 4">SL50</strain>
    </source>
</reference>
<dbReference type="Proteomes" id="UP000322876">
    <property type="component" value="Unassembled WGS sequence"/>
</dbReference>
<dbReference type="Gene3D" id="3.40.50.2000">
    <property type="entry name" value="Glycogen Phosphorylase B"/>
    <property type="match status" value="2"/>
</dbReference>
<protein>
    <submittedName>
        <fullName evidence="3">Glycosyltransferase</fullName>
    </submittedName>
</protein>
<dbReference type="SUPFAM" id="SSF53756">
    <property type="entry name" value="UDP-Glycosyltransferase/glycogen phosphorylase"/>
    <property type="match status" value="1"/>
</dbReference>
<dbReference type="Pfam" id="PF00534">
    <property type="entry name" value="Glycos_transf_1"/>
    <property type="match status" value="1"/>
</dbReference>
<dbReference type="RefSeq" id="WP_149265761.1">
    <property type="nucleotide sequence ID" value="NZ_VFJB01000003.1"/>
</dbReference>
<dbReference type="PANTHER" id="PTHR12526">
    <property type="entry name" value="GLYCOSYLTRANSFERASE"/>
    <property type="match status" value="1"/>
</dbReference>
<dbReference type="Pfam" id="PF13439">
    <property type="entry name" value="Glyco_transf_4"/>
    <property type="match status" value="1"/>
</dbReference>
<dbReference type="CDD" id="cd03811">
    <property type="entry name" value="GT4_GT28_WabH-like"/>
    <property type="match status" value="1"/>
</dbReference>
<feature type="domain" description="Glycosyltransferase subfamily 4-like N-terminal" evidence="2">
    <location>
        <begin position="12"/>
        <end position="160"/>
    </location>
</feature>
<organism evidence="3 4">
    <name type="scientific">Deferribacter autotrophicus</name>
    <dbReference type="NCBI Taxonomy" id="500465"/>
    <lineage>
        <taxon>Bacteria</taxon>
        <taxon>Pseudomonadati</taxon>
        <taxon>Deferribacterota</taxon>
        <taxon>Deferribacteres</taxon>
        <taxon>Deferribacterales</taxon>
        <taxon>Deferribacteraceae</taxon>
        <taxon>Deferribacter</taxon>
    </lineage>
</organism>
<dbReference type="GO" id="GO:0016757">
    <property type="term" value="F:glycosyltransferase activity"/>
    <property type="evidence" value="ECO:0007669"/>
    <property type="project" value="InterPro"/>
</dbReference>